<gene>
    <name evidence="2" type="ORF">F5890DRAFT_1479200</name>
</gene>
<name>A0AA38PN36_9AGAR</name>
<dbReference type="Proteomes" id="UP001163850">
    <property type="component" value="Unassembled WGS sequence"/>
</dbReference>
<dbReference type="EMBL" id="MU802906">
    <property type="protein sequence ID" value="KAJ3978628.1"/>
    <property type="molecule type" value="Genomic_DNA"/>
</dbReference>
<proteinExistence type="predicted"/>
<feature type="non-terminal residue" evidence="2">
    <location>
        <position position="320"/>
    </location>
</feature>
<dbReference type="AlphaFoldDB" id="A0AA38PN36"/>
<accession>A0AA38PN36</accession>
<reference evidence="2" key="1">
    <citation type="submission" date="2022-08" db="EMBL/GenBank/DDBJ databases">
        <authorList>
            <consortium name="DOE Joint Genome Institute"/>
            <person name="Min B."/>
            <person name="Riley R."/>
            <person name="Sierra-Patev S."/>
            <person name="Naranjo-Ortiz M."/>
            <person name="Looney B."/>
            <person name="Konkel Z."/>
            <person name="Slot J.C."/>
            <person name="Sakamoto Y."/>
            <person name="Steenwyk J.L."/>
            <person name="Rokas A."/>
            <person name="Carro J."/>
            <person name="Camarero S."/>
            <person name="Ferreira P."/>
            <person name="Molpeceres G."/>
            <person name="Ruiz-Duenas F.J."/>
            <person name="Serrano A."/>
            <person name="Henrissat B."/>
            <person name="Drula E."/>
            <person name="Hughes K.W."/>
            <person name="Mata J.L."/>
            <person name="Ishikawa N.K."/>
            <person name="Vargas-Isla R."/>
            <person name="Ushijima S."/>
            <person name="Smith C.A."/>
            <person name="Ahrendt S."/>
            <person name="Andreopoulos W."/>
            <person name="He G."/>
            <person name="Labutti K."/>
            <person name="Lipzen A."/>
            <person name="Ng V."/>
            <person name="Sandor L."/>
            <person name="Barry K."/>
            <person name="Martinez A.T."/>
            <person name="Xiao Y."/>
            <person name="Gibbons J.G."/>
            <person name="Terashima K."/>
            <person name="Hibbett D.S."/>
            <person name="Grigoriev I.V."/>
        </authorList>
    </citation>
    <scope>NUCLEOTIDE SEQUENCE</scope>
    <source>
        <strain evidence="2">TFB7829</strain>
    </source>
</reference>
<organism evidence="2 3">
    <name type="scientific">Lentinula detonsa</name>
    <dbReference type="NCBI Taxonomy" id="2804962"/>
    <lineage>
        <taxon>Eukaryota</taxon>
        <taxon>Fungi</taxon>
        <taxon>Dikarya</taxon>
        <taxon>Basidiomycota</taxon>
        <taxon>Agaricomycotina</taxon>
        <taxon>Agaricomycetes</taxon>
        <taxon>Agaricomycetidae</taxon>
        <taxon>Agaricales</taxon>
        <taxon>Marasmiineae</taxon>
        <taxon>Omphalotaceae</taxon>
        <taxon>Lentinula</taxon>
    </lineage>
</organism>
<feature type="compositionally biased region" description="Polar residues" evidence="1">
    <location>
        <begin position="61"/>
        <end position="75"/>
    </location>
</feature>
<sequence length="320" mass="35064">MTNRANIQGYLPLSNSQHFDFSNIGHRNGTHNAENTPTGRGHGIFSPGIRMSPEQGELLGENTSRDSSAVPTPSKCQRPPYNIMSRQLTQSPPILRTPIQNIQNQQLCGFSNSRNGHRSRTSVSFLLGSDSSDMITGSASDSPFGADSLAVGEQRANFASTLTLGKRPLPTDLDSAVQSVSRSIRLKPESEKELKRFAALSQYLYVAVSSTNTDAEQRIWIFGHLLHIKEDCTKIDPVDAVFVIPRSMQAAIKEAVLTTLFDGTLVGYLKSAAMSKFTTILTANTSCNYKAIKDNLQKNSVVKQAARAKFERAHCDLKKC</sequence>
<evidence type="ECO:0000313" key="3">
    <source>
        <dbReference type="Proteomes" id="UP001163850"/>
    </source>
</evidence>
<evidence type="ECO:0000313" key="2">
    <source>
        <dbReference type="EMBL" id="KAJ3978628.1"/>
    </source>
</evidence>
<feature type="region of interest" description="Disordered" evidence="1">
    <location>
        <begin position="27"/>
        <end position="80"/>
    </location>
</feature>
<protein>
    <submittedName>
        <fullName evidence="2">Uncharacterized protein</fullName>
    </submittedName>
</protein>
<evidence type="ECO:0000256" key="1">
    <source>
        <dbReference type="SAM" id="MobiDB-lite"/>
    </source>
</evidence>
<comment type="caution">
    <text evidence="2">The sequence shown here is derived from an EMBL/GenBank/DDBJ whole genome shotgun (WGS) entry which is preliminary data.</text>
</comment>